<dbReference type="EMBL" id="JANSHE010005293">
    <property type="protein sequence ID" value="KAJ2971726.1"/>
    <property type="molecule type" value="Genomic_DNA"/>
</dbReference>
<evidence type="ECO:0000313" key="2">
    <source>
        <dbReference type="Proteomes" id="UP001144978"/>
    </source>
</evidence>
<dbReference type="Proteomes" id="UP001144978">
    <property type="component" value="Unassembled WGS sequence"/>
</dbReference>
<keyword evidence="2" id="KW-1185">Reference proteome</keyword>
<name>A0ACC1MZP5_9APHY</name>
<protein>
    <submittedName>
        <fullName evidence="1">Uncharacterized protein</fullName>
    </submittedName>
</protein>
<sequence>MPGTPHAPNEALADHGGLRSKPRLHRTEQTSTTRTELWPIAGVLRPMKRHCVWARPYLRADPRLGMNEGSAISLDTLALDEQRLGREAAVRSMPNLAIIHDLSGESVAGDMLTCETSGLFDGDGEAIGGYRYAGALRGRERRRVISTPWKIRREAEGRIEELTFAKLTPLSRAAKYLKSWTEAGSGVQGFPSAFAHG</sequence>
<comment type="caution">
    <text evidence="1">The sequence shown here is derived from an EMBL/GenBank/DDBJ whole genome shotgun (WGS) entry which is preliminary data.</text>
</comment>
<evidence type="ECO:0000313" key="1">
    <source>
        <dbReference type="EMBL" id="KAJ2971726.1"/>
    </source>
</evidence>
<organism evidence="1 2">
    <name type="scientific">Trametes sanguinea</name>
    <dbReference type="NCBI Taxonomy" id="158606"/>
    <lineage>
        <taxon>Eukaryota</taxon>
        <taxon>Fungi</taxon>
        <taxon>Dikarya</taxon>
        <taxon>Basidiomycota</taxon>
        <taxon>Agaricomycotina</taxon>
        <taxon>Agaricomycetes</taxon>
        <taxon>Polyporales</taxon>
        <taxon>Polyporaceae</taxon>
        <taxon>Trametes</taxon>
    </lineage>
</organism>
<accession>A0ACC1MZP5</accession>
<reference evidence="1" key="1">
    <citation type="submission" date="2022-08" db="EMBL/GenBank/DDBJ databases">
        <title>Genome Sequence of Pycnoporus sanguineus.</title>
        <authorList>
            <person name="Buettner E."/>
        </authorList>
    </citation>
    <scope>NUCLEOTIDE SEQUENCE</scope>
    <source>
        <strain evidence="1">CG-C14</strain>
    </source>
</reference>
<proteinExistence type="predicted"/>
<gene>
    <name evidence="1" type="ORF">NUW54_g12436</name>
</gene>